<gene>
    <name evidence="1" type="ORF">SMN809_LOCUS31876</name>
</gene>
<organism evidence="1 2">
    <name type="scientific">Rotaria magnacalcarata</name>
    <dbReference type="NCBI Taxonomy" id="392030"/>
    <lineage>
        <taxon>Eukaryota</taxon>
        <taxon>Metazoa</taxon>
        <taxon>Spiralia</taxon>
        <taxon>Gnathifera</taxon>
        <taxon>Rotifera</taxon>
        <taxon>Eurotatoria</taxon>
        <taxon>Bdelloidea</taxon>
        <taxon>Philodinida</taxon>
        <taxon>Philodinidae</taxon>
        <taxon>Rotaria</taxon>
    </lineage>
</organism>
<reference evidence="1" key="1">
    <citation type="submission" date="2021-02" db="EMBL/GenBank/DDBJ databases">
        <authorList>
            <person name="Nowell W R."/>
        </authorList>
    </citation>
    <scope>NUCLEOTIDE SEQUENCE</scope>
</reference>
<sequence>TFYDRGIQNDMEKISINCYACCWSGLFKNYEVIQVNFINECMPY</sequence>
<comment type="caution">
    <text evidence="1">The sequence shown here is derived from an EMBL/GenBank/DDBJ whole genome shotgun (WGS) entry which is preliminary data.</text>
</comment>
<evidence type="ECO:0000313" key="1">
    <source>
        <dbReference type="EMBL" id="CAF4432243.1"/>
    </source>
</evidence>
<dbReference type="Proteomes" id="UP000676336">
    <property type="component" value="Unassembled WGS sequence"/>
</dbReference>
<dbReference type="AlphaFoldDB" id="A0A8S2W4F9"/>
<evidence type="ECO:0000313" key="2">
    <source>
        <dbReference type="Proteomes" id="UP000676336"/>
    </source>
</evidence>
<name>A0A8S2W4F9_9BILA</name>
<protein>
    <submittedName>
        <fullName evidence="1">Uncharacterized protein</fullName>
    </submittedName>
</protein>
<dbReference type="EMBL" id="CAJOBI010065039">
    <property type="protein sequence ID" value="CAF4432243.1"/>
    <property type="molecule type" value="Genomic_DNA"/>
</dbReference>
<feature type="non-terminal residue" evidence="1">
    <location>
        <position position="1"/>
    </location>
</feature>
<accession>A0A8S2W4F9</accession>
<proteinExistence type="predicted"/>